<dbReference type="Proteomes" id="UP001213000">
    <property type="component" value="Unassembled WGS sequence"/>
</dbReference>
<dbReference type="EMBL" id="JANIEX010000036">
    <property type="protein sequence ID" value="KAJ3575471.1"/>
    <property type="molecule type" value="Genomic_DNA"/>
</dbReference>
<keyword evidence="1" id="KW-1133">Transmembrane helix</keyword>
<dbReference type="AlphaFoldDB" id="A0AAD5W1Q4"/>
<feature type="transmembrane region" description="Helical" evidence="1">
    <location>
        <begin position="54"/>
        <end position="75"/>
    </location>
</feature>
<keyword evidence="1" id="KW-0812">Transmembrane</keyword>
<gene>
    <name evidence="2" type="ORF">NP233_g1079</name>
</gene>
<evidence type="ECO:0000313" key="3">
    <source>
        <dbReference type="Proteomes" id="UP001213000"/>
    </source>
</evidence>
<feature type="transmembrane region" description="Helical" evidence="1">
    <location>
        <begin position="20"/>
        <end position="42"/>
    </location>
</feature>
<keyword evidence="3" id="KW-1185">Reference proteome</keyword>
<evidence type="ECO:0000313" key="2">
    <source>
        <dbReference type="EMBL" id="KAJ3575471.1"/>
    </source>
</evidence>
<feature type="transmembrane region" description="Helical" evidence="1">
    <location>
        <begin position="215"/>
        <end position="234"/>
    </location>
</feature>
<reference evidence="2" key="1">
    <citation type="submission" date="2022-07" db="EMBL/GenBank/DDBJ databases">
        <title>Genome Sequence of Leucocoprinus birnbaumii.</title>
        <authorList>
            <person name="Buettner E."/>
        </authorList>
    </citation>
    <scope>NUCLEOTIDE SEQUENCE</scope>
    <source>
        <strain evidence="2">VT141</strain>
    </source>
</reference>
<comment type="caution">
    <text evidence="2">The sequence shown here is derived from an EMBL/GenBank/DDBJ whole genome shotgun (WGS) entry which is preliminary data.</text>
</comment>
<keyword evidence="1" id="KW-0472">Membrane</keyword>
<protein>
    <submittedName>
        <fullName evidence="2">Uncharacterized protein</fullName>
    </submittedName>
</protein>
<evidence type="ECO:0000256" key="1">
    <source>
        <dbReference type="SAM" id="Phobius"/>
    </source>
</evidence>
<feature type="transmembrane region" description="Helical" evidence="1">
    <location>
        <begin position="145"/>
        <end position="165"/>
    </location>
</feature>
<feature type="transmembrane region" description="Helical" evidence="1">
    <location>
        <begin position="185"/>
        <end position="203"/>
    </location>
</feature>
<accession>A0AAD5W1Q4</accession>
<organism evidence="2 3">
    <name type="scientific">Leucocoprinus birnbaumii</name>
    <dbReference type="NCBI Taxonomy" id="56174"/>
    <lineage>
        <taxon>Eukaryota</taxon>
        <taxon>Fungi</taxon>
        <taxon>Dikarya</taxon>
        <taxon>Basidiomycota</taxon>
        <taxon>Agaricomycotina</taxon>
        <taxon>Agaricomycetes</taxon>
        <taxon>Agaricomycetidae</taxon>
        <taxon>Agaricales</taxon>
        <taxon>Agaricineae</taxon>
        <taxon>Agaricaceae</taxon>
        <taxon>Leucocoprinus</taxon>
    </lineage>
</organism>
<sequence>MRSSVLDETFLIPLGVWVSAYLFETLLYGILVVLCVVAAVSLVKNKTSEHWRWLLAAGCIMLFLATADLILGYYILFTYSLHNQAVSFRLVYPKYFFYVTNNVIADCLVLHRCYMVWGRDRRVIALPVFALIATSGPEWRTNGIYVFMTFAFNSILTILMASRIWWISRQVAAVLGKELAKKYRYATAIIIESGAIYSIYVFLDLFLVKPQLDVGLTQIVAIVPTLIIVQVGLGRQARDFNDTMEMARSGSQPGSARACGTEIRFESRCDQTESVSV</sequence>
<name>A0AAD5W1Q4_9AGAR</name>
<proteinExistence type="predicted"/>